<dbReference type="FunCoup" id="A0A4S2MU99">
    <property type="interactions" value="118"/>
</dbReference>
<protein>
    <recommendedName>
        <fullName evidence="4">PH domain-containing protein</fullName>
    </recommendedName>
</protein>
<dbReference type="PANTHER" id="PTHR31941">
    <property type="entry name" value="CYTOSKELETAL SIGNALING PROTEIN SLM1"/>
    <property type="match status" value="1"/>
</dbReference>
<dbReference type="InterPro" id="IPR046868">
    <property type="entry name" value="BAR_4"/>
</dbReference>
<dbReference type="InterPro" id="IPR001849">
    <property type="entry name" value="PH_domain"/>
</dbReference>
<evidence type="ECO:0000313" key="6">
    <source>
        <dbReference type="Proteomes" id="UP000298138"/>
    </source>
</evidence>
<sequence length="769" mass="85488">MDTEAAVNKKSIFYTPVPTKGTPTEILVNRFNAWRRVLKDFITYFKEVQSHYETRSRGIAKLTNTLNVAAQPSEFIGSGGILETNTILRDFHKEAIVTTESAAKIESEIVRVLVELRNDLAVKIKEIKGLSGDFKNSVDKQKDVVRKEIAKLEDTLAAFEKSGPNGKDPYLVRLEVEKRVRQYLTEENYLHKAYLNLENSGRELEKIVVTQIQKVYSTYVNIITHEGQELLDLADRLTASTLRVSPDHEWFAFVERDPEMISPTEKLRTFDDIEYPGYNHPGVLEIMSGPMERKSKYLKSFTGGWYVLTPTHLHEFKYGERLHDQTPVLSLPLADSNLGKHADPNAVSHKFVLRGRQTGSLHRGHSWVFRAETHEKMMEWYSAIQKLTQASATERNDFIVRATSQRLSGAARPIFPRSDSESSEMGLENDEADEVPYSSQHSTAGMPDEHLEVPVRPEGGRFPSDLSLHRDGQQGRDLSTSSDPVSNTGRNAAVAGTTYAGYNYANLQDDQSQQRSADINQQNRSYGKQLQELATYGQASYGSPIVEKVPSSHESQRGTYGHATQSDLAVNNYIVPVMASGYDNGPQENNIYGNQTGQPTEEGLTRGASTASKVIPYEEQRADPPQSPQYHVQTSTIPVYYQNHPATTTIQDQNTATQGYPTQPPDSHGHYQQATTLNTNYVPVSIPQGQEQLNPAIGNDPAAASVGNPSGMGPGNEVPRAMPTLVAEKTGRPASPNNTRSSETISNLHVPGEYPRGHGLQHQDVKNVV</sequence>
<dbReference type="PROSITE" id="PS50003">
    <property type="entry name" value="PH_DOMAIN"/>
    <property type="match status" value="1"/>
</dbReference>
<dbReference type="InterPro" id="IPR011993">
    <property type="entry name" value="PH-like_dom_sf"/>
</dbReference>
<keyword evidence="2" id="KW-0175">Coiled coil</keyword>
<accession>A0A4S2MU99</accession>
<keyword evidence="6" id="KW-1185">Reference proteome</keyword>
<feature type="compositionally biased region" description="Polar residues" evidence="3">
    <location>
        <begin position="735"/>
        <end position="747"/>
    </location>
</feature>
<dbReference type="SMART" id="SM00233">
    <property type="entry name" value="PH"/>
    <property type="match status" value="1"/>
</dbReference>
<dbReference type="InterPro" id="IPR046869">
    <property type="entry name" value="SLM1/RGC1-like_PH"/>
</dbReference>
<dbReference type="Pfam" id="PF20399">
    <property type="entry name" value="PH_20"/>
    <property type="match status" value="1"/>
</dbReference>
<feature type="region of interest" description="Disordered" evidence="3">
    <location>
        <begin position="411"/>
        <end position="491"/>
    </location>
</feature>
<feature type="domain" description="PH" evidence="4">
    <location>
        <begin position="284"/>
        <end position="389"/>
    </location>
</feature>
<feature type="region of interest" description="Disordered" evidence="3">
    <location>
        <begin position="728"/>
        <end position="769"/>
    </location>
</feature>
<dbReference type="OrthoDB" id="5598057at2759"/>
<feature type="compositionally biased region" description="Basic and acidic residues" evidence="3">
    <location>
        <begin position="447"/>
        <end position="459"/>
    </location>
</feature>
<feature type="non-terminal residue" evidence="5">
    <location>
        <position position="1"/>
    </location>
</feature>
<dbReference type="Proteomes" id="UP000298138">
    <property type="component" value="Unassembled WGS sequence"/>
</dbReference>
<proteinExistence type="predicted"/>
<reference evidence="5 6" key="1">
    <citation type="submission" date="2019-04" db="EMBL/GenBank/DDBJ databases">
        <title>Comparative genomics and transcriptomics to analyze fruiting body development in filamentous ascomycetes.</title>
        <authorList>
            <consortium name="DOE Joint Genome Institute"/>
            <person name="Lutkenhaus R."/>
            <person name="Traeger S."/>
            <person name="Breuer J."/>
            <person name="Kuo A."/>
            <person name="Lipzen A."/>
            <person name="Pangilinan J."/>
            <person name="Dilworth D."/>
            <person name="Sandor L."/>
            <person name="Poggeler S."/>
            <person name="Barry K."/>
            <person name="Grigoriev I.V."/>
            <person name="Nowrousian M."/>
        </authorList>
    </citation>
    <scope>NUCLEOTIDE SEQUENCE [LARGE SCALE GENOMIC DNA]</scope>
    <source>
        <strain evidence="5 6">CBS 389.68</strain>
    </source>
</reference>
<dbReference type="STRING" id="341454.A0A4S2MU99"/>
<evidence type="ECO:0000259" key="4">
    <source>
        <dbReference type="PROSITE" id="PS50003"/>
    </source>
</evidence>
<feature type="compositionally biased region" description="Polar residues" evidence="3">
    <location>
        <begin position="476"/>
        <end position="490"/>
    </location>
</feature>
<dbReference type="SUPFAM" id="SSF103657">
    <property type="entry name" value="BAR/IMD domain-like"/>
    <property type="match status" value="1"/>
</dbReference>
<dbReference type="Gene3D" id="2.30.29.30">
    <property type="entry name" value="Pleckstrin-homology domain (PH domain)/Phosphotyrosine-binding domain (PTB)"/>
    <property type="match status" value="1"/>
</dbReference>
<dbReference type="Gene3D" id="1.20.1270.60">
    <property type="entry name" value="Arfaptin homology (AH) domain/BAR domain"/>
    <property type="match status" value="1"/>
</dbReference>
<evidence type="ECO:0000256" key="3">
    <source>
        <dbReference type="SAM" id="MobiDB-lite"/>
    </source>
</evidence>
<dbReference type="EMBL" id="ML220126">
    <property type="protein sequence ID" value="TGZ80149.1"/>
    <property type="molecule type" value="Genomic_DNA"/>
</dbReference>
<gene>
    <name evidence="5" type="ORF">EX30DRAFT_341722</name>
</gene>
<dbReference type="InParanoid" id="A0A4S2MU99"/>
<dbReference type="AlphaFoldDB" id="A0A4S2MU99"/>
<dbReference type="InterPro" id="IPR027267">
    <property type="entry name" value="AH/BAR_dom_sf"/>
</dbReference>
<dbReference type="CDD" id="cd13311">
    <property type="entry name" value="PH_Slm1"/>
    <property type="match status" value="1"/>
</dbReference>
<dbReference type="InterPro" id="IPR043453">
    <property type="entry name" value="Slm1_PH"/>
</dbReference>
<dbReference type="PANTHER" id="PTHR31941:SF16">
    <property type="entry name" value="PHOSPHATIDYLINOSITOL 4,5-BISPHOSPHATE-BINDING PROTEIN SLM1-RELATED"/>
    <property type="match status" value="1"/>
</dbReference>
<name>A0A4S2MU99_9PEZI</name>
<dbReference type="Pfam" id="PF20400">
    <property type="entry name" value="BAR_4"/>
    <property type="match status" value="1"/>
</dbReference>
<feature type="coiled-coil region" evidence="2">
    <location>
        <begin position="135"/>
        <end position="162"/>
    </location>
</feature>
<evidence type="ECO:0000256" key="1">
    <source>
        <dbReference type="ARBA" id="ARBA00022553"/>
    </source>
</evidence>
<dbReference type="SUPFAM" id="SSF50729">
    <property type="entry name" value="PH domain-like"/>
    <property type="match status" value="1"/>
</dbReference>
<keyword evidence="1" id="KW-0597">Phosphoprotein</keyword>
<organism evidence="5 6">
    <name type="scientific">Ascodesmis nigricans</name>
    <dbReference type="NCBI Taxonomy" id="341454"/>
    <lineage>
        <taxon>Eukaryota</taxon>
        <taxon>Fungi</taxon>
        <taxon>Dikarya</taxon>
        <taxon>Ascomycota</taxon>
        <taxon>Pezizomycotina</taxon>
        <taxon>Pezizomycetes</taxon>
        <taxon>Pezizales</taxon>
        <taxon>Ascodesmidaceae</taxon>
        <taxon>Ascodesmis</taxon>
    </lineage>
</organism>
<evidence type="ECO:0000313" key="5">
    <source>
        <dbReference type="EMBL" id="TGZ80149.1"/>
    </source>
</evidence>
<evidence type="ECO:0000256" key="2">
    <source>
        <dbReference type="SAM" id="Coils"/>
    </source>
</evidence>